<dbReference type="Pfam" id="PF13186">
    <property type="entry name" value="SPASM"/>
    <property type="match status" value="1"/>
</dbReference>
<accession>A0A0S7YFM6</accession>
<dbReference type="InterPro" id="IPR058240">
    <property type="entry name" value="rSAM_sf"/>
</dbReference>
<feature type="domain" description="4Fe4S-binding SPASM" evidence="1">
    <location>
        <begin position="193"/>
        <end position="234"/>
    </location>
</feature>
<gene>
    <name evidence="2" type="ORF">AMJ52_03485</name>
</gene>
<dbReference type="AlphaFoldDB" id="A0A0S7YFM6"/>
<dbReference type="InterPro" id="IPR023885">
    <property type="entry name" value="4Fe4S-binding_SPASM_dom"/>
</dbReference>
<name>A0A0S7YFM6_UNCT6</name>
<dbReference type="Gene3D" id="3.20.20.70">
    <property type="entry name" value="Aldolase class I"/>
    <property type="match status" value="1"/>
</dbReference>
<dbReference type="Proteomes" id="UP000051012">
    <property type="component" value="Unassembled WGS sequence"/>
</dbReference>
<dbReference type="SUPFAM" id="SSF102114">
    <property type="entry name" value="Radical SAM enzymes"/>
    <property type="match status" value="1"/>
</dbReference>
<reference evidence="2 3" key="1">
    <citation type="journal article" date="2015" name="Microbiome">
        <title>Genomic resolution of linkages in carbon, nitrogen, and sulfur cycling among widespread estuary sediment bacteria.</title>
        <authorList>
            <person name="Baker B.J."/>
            <person name="Lazar C.S."/>
            <person name="Teske A.P."/>
            <person name="Dick G.J."/>
        </authorList>
    </citation>
    <scope>NUCLEOTIDE SEQUENCE [LARGE SCALE GENOMIC DNA]</scope>
    <source>
        <strain evidence="2">DG_78</strain>
    </source>
</reference>
<dbReference type="EMBL" id="LJNI01000031">
    <property type="protein sequence ID" value="KPJ73591.1"/>
    <property type="molecule type" value="Genomic_DNA"/>
</dbReference>
<evidence type="ECO:0000313" key="3">
    <source>
        <dbReference type="Proteomes" id="UP000051012"/>
    </source>
</evidence>
<protein>
    <recommendedName>
        <fullName evidence="1">4Fe4S-binding SPASM domain-containing protein</fullName>
    </recommendedName>
</protein>
<dbReference type="CDD" id="cd21109">
    <property type="entry name" value="SPASM"/>
    <property type="match status" value="1"/>
</dbReference>
<evidence type="ECO:0000259" key="1">
    <source>
        <dbReference type="Pfam" id="PF13186"/>
    </source>
</evidence>
<proteinExistence type="predicted"/>
<organism evidence="2 3">
    <name type="scientific">candidate division TA06 bacterium DG_78</name>
    <dbReference type="NCBI Taxonomy" id="1703772"/>
    <lineage>
        <taxon>Bacteria</taxon>
        <taxon>Bacteria division TA06</taxon>
    </lineage>
</organism>
<comment type="caution">
    <text evidence="2">The sequence shown here is derived from an EMBL/GenBank/DDBJ whole genome shotgun (WGS) entry which is preliminary data.</text>
</comment>
<evidence type="ECO:0000313" key="2">
    <source>
        <dbReference type="EMBL" id="KPJ73591.1"/>
    </source>
</evidence>
<dbReference type="InterPro" id="IPR013785">
    <property type="entry name" value="Aldolase_TIM"/>
</dbReference>
<sequence length="291" mass="33465">MNSGDAIRWLTEITTMQPIQSLTIHGGEPFLYFEELHNYLRKAKELNILQRWVITNGYWAETRTVAEEKLSTLKEFGLTCITFSVDAFHQEYIPLDIVKTALVAATQLDFDTIAVDSYYIVSKDYDNAYNKITTKIIDNLNGLPEVHFFQYPISFEGRAADYLTEDMQLQTEIPSGRCQLPRWLGGDCKNPHTVEIDCEGNVTLCPGICIGNAKEKSITEVLENYDYRDHPIMRIVVEEGPIGLLQLAVGKGYKKNKNFVNECHLCYEVRRFLRTVYPQYLMPAGCYEEMR</sequence>